<evidence type="ECO:0000259" key="5">
    <source>
        <dbReference type="PROSITE" id="PS50075"/>
    </source>
</evidence>
<gene>
    <name evidence="6" type="ORF">LAB08_R35840</name>
</gene>
<dbReference type="EMBL" id="AP017423">
    <property type="protein sequence ID" value="BCX68942.1"/>
    <property type="molecule type" value="Genomic_DNA"/>
</dbReference>
<dbReference type="SUPFAM" id="SSF52777">
    <property type="entry name" value="CoA-dependent acyltransferases"/>
    <property type="match status" value="2"/>
</dbReference>
<dbReference type="InterPro" id="IPR000873">
    <property type="entry name" value="AMP-dep_synth/lig_dom"/>
</dbReference>
<dbReference type="InterPro" id="IPR020845">
    <property type="entry name" value="AMP-binding_CS"/>
</dbReference>
<dbReference type="Proteomes" id="UP000218595">
    <property type="component" value="Chromosome"/>
</dbReference>
<dbReference type="Gene3D" id="3.30.559.30">
    <property type="entry name" value="Nonribosomal peptide synthetase, condensation domain"/>
    <property type="match status" value="1"/>
</dbReference>
<accession>A0ABM7S316</accession>
<dbReference type="PROSITE" id="PS00455">
    <property type="entry name" value="AMP_BINDING"/>
    <property type="match status" value="1"/>
</dbReference>
<protein>
    <submittedName>
        <fullName evidence="6">Non-ribosomal peptide synthetase</fullName>
    </submittedName>
</protein>
<feature type="domain" description="Carrier" evidence="5">
    <location>
        <begin position="916"/>
        <end position="990"/>
    </location>
</feature>
<dbReference type="Gene3D" id="3.30.559.10">
    <property type="entry name" value="Chloramphenicol acetyltransferase-like domain"/>
    <property type="match status" value="1"/>
</dbReference>
<dbReference type="Pfam" id="PF00668">
    <property type="entry name" value="Condensation"/>
    <property type="match status" value="1"/>
</dbReference>
<dbReference type="Pfam" id="PF00501">
    <property type="entry name" value="AMP-binding"/>
    <property type="match status" value="1"/>
</dbReference>
<dbReference type="Gene3D" id="3.40.50.12780">
    <property type="entry name" value="N-terminal domain of ligase-like"/>
    <property type="match status" value="1"/>
</dbReference>
<dbReference type="InterPro" id="IPR006162">
    <property type="entry name" value="Ppantetheine_attach_site"/>
</dbReference>
<reference evidence="6 7" key="1">
    <citation type="submission" date="2016-04" db="EMBL/GenBank/DDBJ databases">
        <title>Complete genome sequence of Pseudomonas sp. LAB-08 isolated from TCE contaminated aquifer soil.</title>
        <authorList>
            <person name="Dohra H."/>
            <person name="Suzuki K."/>
            <person name="Fatma A."/>
            <person name="Inuzuka Y."/>
            <person name="Honjo M."/>
            <person name="Tashiro Y."/>
            <person name="Futamata H."/>
        </authorList>
    </citation>
    <scope>NUCLEOTIDE SEQUENCE [LARGE SCALE GENOMIC DNA]</scope>
    <source>
        <strain evidence="6 7">LAB-08</strain>
    </source>
</reference>
<evidence type="ECO:0000313" key="6">
    <source>
        <dbReference type="EMBL" id="BCX68942.1"/>
    </source>
</evidence>
<evidence type="ECO:0000313" key="7">
    <source>
        <dbReference type="Proteomes" id="UP000218595"/>
    </source>
</evidence>
<evidence type="ECO:0000256" key="3">
    <source>
        <dbReference type="ARBA" id="ARBA00022553"/>
    </source>
</evidence>
<feature type="region of interest" description="Disordered" evidence="4">
    <location>
        <begin position="990"/>
        <end position="1009"/>
    </location>
</feature>
<dbReference type="InterPro" id="IPR010071">
    <property type="entry name" value="AA_adenyl_dom"/>
</dbReference>
<dbReference type="Pfam" id="PF13193">
    <property type="entry name" value="AMP-binding_C"/>
    <property type="match status" value="1"/>
</dbReference>
<dbReference type="CDD" id="cd05930">
    <property type="entry name" value="A_NRPS"/>
    <property type="match status" value="1"/>
</dbReference>
<dbReference type="InterPro" id="IPR023213">
    <property type="entry name" value="CAT-like_dom_sf"/>
</dbReference>
<dbReference type="InterPro" id="IPR042099">
    <property type="entry name" value="ANL_N_sf"/>
</dbReference>
<dbReference type="InterPro" id="IPR045851">
    <property type="entry name" value="AMP-bd_C_sf"/>
</dbReference>
<dbReference type="Gene3D" id="1.10.1200.10">
    <property type="entry name" value="ACP-like"/>
    <property type="match status" value="1"/>
</dbReference>
<dbReference type="PROSITE" id="PS00012">
    <property type="entry name" value="PHOSPHOPANTETHEINE"/>
    <property type="match status" value="1"/>
</dbReference>
<dbReference type="SUPFAM" id="SSF56801">
    <property type="entry name" value="Acetyl-CoA synthetase-like"/>
    <property type="match status" value="1"/>
</dbReference>
<keyword evidence="3" id="KW-0597">Phosphoprotein</keyword>
<dbReference type="RefSeq" id="WP_096510439.1">
    <property type="nucleotide sequence ID" value="NZ_AP017423.2"/>
</dbReference>
<name>A0ABM7S316_9PSED</name>
<sequence>MSGLQGFRISPQQASVYQHTHGVAEHPLSCRLQWSVASPVTAELLSQRLNALIADSEILRTRLAPVPGLRFPVQVIHDSIELPVVVQDLRALDPGQQDAALSQLATQPRDWTLPLAVTLVQLSDGQSVLDLAGASSHFDLGSLKLLAAALLQDANPALNDALQNEALQYADYAEWRWSLTEDEPDHPGVNFWKALAQSEQPTLQLSLESASGKGFAPARVDLALPPSLAAHPALTSNLMLTAWAVLLGRLAGQQQVALTVIHESRGPELENALGLFEQCLPVRFDLDPRTTLLEQCKSIAATVELSAGWQDYYTHNLNGGYGFAWRQADARERHANAVLNPLKACLNVNQTTDAVQAHVIYDRHLLSANAAACLGEQWLQLLQGALAEPQHRWAQVPLTGPLQVQTLDNTPTAPAIEPVTLVELIARQVLQQPNAIALSDKDGDLSYAALDACATRLAHQLRAAGIGPGVPVGILFGRGNAAIVAMLAVLKAGGAYVPVDPTYPAERRAYMLADSAIAHIVVSAELADSVPASLQRFVFDDLTPSDISHLPPLPAPQADDLAYLIYTSGSTGAPKAVEISHGALSFSTQVRMTSYGKPVRAYLLLSSFAFDSSVAGIFWTLAQGGRLVLPATGEELEMPRLAQLIAQHRVSHGLSLPSLYQALLDQLQRTAGTDSLECWIVAGEACPPSLITQHSQALPNAQLVNEYGPTEATVWATYEVLDPDRELSIGRPIAGMDLRVLNEQGIASGIGEPGEIVLAGPTLARGYRNKPEETAKAFVTLADGTRAYRTGDLACWLADGRLAFLGRKDHQVKLRGYRIELGEIERQLCSHSDVREAAVIVQEHAAGKRLLAYILAAHGYAPDSEAIKRFLGERLPSYMVPARVLTLPTFPRTPNGKLDLRQLPDPDQFDESAFVAPRNAMETALQAIVAKVLKLETVSVTENFFAIGGDSILSLQVVAQAFEQGIALSAKHVFEGQTIAAMAEVAQPVTAQNTQPQPESTEFSASGLSDDEMQALMAELDENEF</sequence>
<feature type="compositionally biased region" description="Polar residues" evidence="4">
    <location>
        <begin position="990"/>
        <end position="1007"/>
    </location>
</feature>
<evidence type="ECO:0000256" key="1">
    <source>
        <dbReference type="ARBA" id="ARBA00001957"/>
    </source>
</evidence>
<dbReference type="InterPro" id="IPR009081">
    <property type="entry name" value="PP-bd_ACP"/>
</dbReference>
<keyword evidence="2" id="KW-0596">Phosphopantetheine</keyword>
<proteinExistence type="predicted"/>
<dbReference type="Gene3D" id="3.30.300.30">
    <property type="match status" value="1"/>
</dbReference>
<dbReference type="Pfam" id="PF00550">
    <property type="entry name" value="PP-binding"/>
    <property type="match status" value="1"/>
</dbReference>
<dbReference type="NCBIfam" id="TIGR01733">
    <property type="entry name" value="AA-adenyl-dom"/>
    <property type="match status" value="1"/>
</dbReference>
<organism evidence="6 7">
    <name type="scientific">Pseudomonas izuensis</name>
    <dbReference type="NCBI Taxonomy" id="2684212"/>
    <lineage>
        <taxon>Bacteria</taxon>
        <taxon>Pseudomonadati</taxon>
        <taxon>Pseudomonadota</taxon>
        <taxon>Gammaproteobacteria</taxon>
        <taxon>Pseudomonadales</taxon>
        <taxon>Pseudomonadaceae</taxon>
        <taxon>Pseudomonas</taxon>
    </lineage>
</organism>
<dbReference type="InterPro" id="IPR025110">
    <property type="entry name" value="AMP-bd_C"/>
</dbReference>
<dbReference type="InterPro" id="IPR036736">
    <property type="entry name" value="ACP-like_sf"/>
</dbReference>
<dbReference type="PANTHER" id="PTHR45527">
    <property type="entry name" value="NONRIBOSOMAL PEPTIDE SYNTHETASE"/>
    <property type="match status" value="1"/>
</dbReference>
<comment type="cofactor">
    <cofactor evidence="1">
        <name>pantetheine 4'-phosphate</name>
        <dbReference type="ChEBI" id="CHEBI:47942"/>
    </cofactor>
</comment>
<evidence type="ECO:0000256" key="2">
    <source>
        <dbReference type="ARBA" id="ARBA00022450"/>
    </source>
</evidence>
<dbReference type="InterPro" id="IPR001242">
    <property type="entry name" value="Condensation_dom"/>
</dbReference>
<keyword evidence="7" id="KW-1185">Reference proteome</keyword>
<dbReference type="PROSITE" id="PS50075">
    <property type="entry name" value="CARRIER"/>
    <property type="match status" value="1"/>
</dbReference>
<evidence type="ECO:0000256" key="4">
    <source>
        <dbReference type="SAM" id="MobiDB-lite"/>
    </source>
</evidence>
<dbReference type="SUPFAM" id="SSF47336">
    <property type="entry name" value="ACP-like"/>
    <property type="match status" value="1"/>
</dbReference>
<dbReference type="PANTHER" id="PTHR45527:SF1">
    <property type="entry name" value="FATTY ACID SYNTHASE"/>
    <property type="match status" value="1"/>
</dbReference>